<gene>
    <name evidence="5" type="ORF">SOIL9_58600</name>
</gene>
<dbReference type="EMBL" id="LR593886">
    <property type="protein sequence ID" value="VTR91854.1"/>
    <property type="molecule type" value="Genomic_DNA"/>
</dbReference>
<keyword evidence="2" id="KW-0645">Protease</keyword>
<reference evidence="5 6" key="1">
    <citation type="submission" date="2019-05" db="EMBL/GenBank/DDBJ databases">
        <authorList>
            <consortium name="Science for Life Laboratories"/>
        </authorList>
    </citation>
    <scope>NUCLEOTIDE SEQUENCE [LARGE SCALE GENOMIC DNA]</scope>
    <source>
        <strain evidence="5">Soil9</strain>
    </source>
</reference>
<name>A0A6P2CVX3_9BACT</name>
<keyword evidence="3" id="KW-0378">Hydrolase</keyword>
<protein>
    <recommendedName>
        <fullName evidence="4">Prohead serine protease domain-containing protein</fullName>
    </recommendedName>
</protein>
<dbReference type="GO" id="GO:0006508">
    <property type="term" value="P:proteolysis"/>
    <property type="evidence" value="ECO:0007669"/>
    <property type="project" value="UniProtKB-KW"/>
</dbReference>
<dbReference type="GO" id="GO:0008233">
    <property type="term" value="F:peptidase activity"/>
    <property type="evidence" value="ECO:0007669"/>
    <property type="project" value="UniProtKB-KW"/>
</dbReference>
<accession>A0A6P2CVX3</accession>
<evidence type="ECO:0000259" key="4">
    <source>
        <dbReference type="Pfam" id="PF04586"/>
    </source>
</evidence>
<feature type="domain" description="Prohead serine protease" evidence="4">
    <location>
        <begin position="35"/>
        <end position="155"/>
    </location>
</feature>
<dbReference type="InterPro" id="IPR054613">
    <property type="entry name" value="Peptidase_S78_dom"/>
</dbReference>
<evidence type="ECO:0000313" key="6">
    <source>
        <dbReference type="Proteomes" id="UP000464178"/>
    </source>
</evidence>
<dbReference type="KEGG" id="gms:SOIL9_58600"/>
<evidence type="ECO:0000313" key="5">
    <source>
        <dbReference type="EMBL" id="VTR91854.1"/>
    </source>
</evidence>
<keyword evidence="6" id="KW-1185">Reference proteome</keyword>
<dbReference type="Pfam" id="PF04586">
    <property type="entry name" value="Peptidase_S78"/>
    <property type="match status" value="1"/>
</dbReference>
<organism evidence="5 6">
    <name type="scientific">Gemmata massiliana</name>
    <dbReference type="NCBI Taxonomy" id="1210884"/>
    <lineage>
        <taxon>Bacteria</taxon>
        <taxon>Pseudomonadati</taxon>
        <taxon>Planctomycetota</taxon>
        <taxon>Planctomycetia</taxon>
        <taxon>Gemmatales</taxon>
        <taxon>Gemmataceae</taxon>
        <taxon>Gemmata</taxon>
    </lineage>
</organism>
<evidence type="ECO:0000256" key="1">
    <source>
        <dbReference type="ARBA" id="ARBA00022612"/>
    </source>
</evidence>
<proteinExistence type="predicted"/>
<keyword evidence="1" id="KW-1188">Viral release from host cell</keyword>
<dbReference type="AlphaFoldDB" id="A0A6P2CVX3"/>
<sequence>MGEIYGIACPFYQPGDPGTEYEMTADRWRAYGDESLVERFAPTAFDRTLQRRDVRCDLFHNNEVRVGYTSEGSVKLSVDRVGLRYVIDLSRCQSPYQIRELLALRSLRGASVSFYSRSSRQFVENGRRILEHLVIDLDSFALVRHPAYLATTVEIRGGRPFEMIEGEQI</sequence>
<evidence type="ECO:0000256" key="2">
    <source>
        <dbReference type="ARBA" id="ARBA00022670"/>
    </source>
</evidence>
<evidence type="ECO:0000256" key="3">
    <source>
        <dbReference type="ARBA" id="ARBA00022801"/>
    </source>
</evidence>
<dbReference type="Proteomes" id="UP000464178">
    <property type="component" value="Chromosome"/>
</dbReference>
<dbReference type="RefSeq" id="WP_162666796.1">
    <property type="nucleotide sequence ID" value="NZ_LR593886.1"/>
</dbReference>